<dbReference type="SUPFAM" id="SSF103647">
    <property type="entry name" value="TSP type-3 repeat"/>
    <property type="match status" value="1"/>
</dbReference>
<dbReference type="PANTHER" id="PTHR37467">
    <property type="entry name" value="EXPORTED CALCIUM-BINDING GLYCOPROTEIN-RELATED"/>
    <property type="match status" value="1"/>
</dbReference>
<sequence>MFDDVKSDNQSAAESAGQSNFQPETALPAENKASAASDGASVEQMEDIFSNTEKEDFRPVPKPEIFQPKENSVAAAPLAGQASGHKLLLIGIIFSALVLLAAAFYFGYQRFQVKVVPEDIDPADNYLEPAPAEQAGMNESVEPNQAAVLPDEPFIPPPAEITPDVAAPAVDTDQDGLTDEEEIVLGADPNNPDTDGDGLFDREEVQVYKTDPLLADTDGDGYSDGSEVKNGYNPLGPGKLYSLEEDSSQ</sequence>
<feature type="compositionally biased region" description="Polar residues" evidence="5">
    <location>
        <begin position="8"/>
        <end position="23"/>
    </location>
</feature>
<dbReference type="Pfam" id="PF18884">
    <property type="entry name" value="TSP3_bac"/>
    <property type="match status" value="3"/>
</dbReference>
<proteinExistence type="predicted"/>
<gene>
    <name evidence="7" type="ORF">COX22_03015</name>
</gene>
<keyword evidence="6" id="KW-0812">Transmembrane</keyword>
<dbReference type="GO" id="GO:0005509">
    <property type="term" value="F:calcium ion binding"/>
    <property type="evidence" value="ECO:0007669"/>
    <property type="project" value="InterPro"/>
</dbReference>
<dbReference type="EMBL" id="PCSD01000072">
    <property type="protein sequence ID" value="PIP33691.1"/>
    <property type="molecule type" value="Genomic_DNA"/>
</dbReference>
<accession>A0A2G9ZKR2</accession>
<name>A0A2G9ZKR2_9BACT</name>
<dbReference type="AlphaFoldDB" id="A0A2G9ZKR2"/>
<feature type="transmembrane region" description="Helical" evidence="6">
    <location>
        <begin position="87"/>
        <end position="108"/>
    </location>
</feature>
<evidence type="ECO:0000256" key="5">
    <source>
        <dbReference type="SAM" id="MobiDB-lite"/>
    </source>
</evidence>
<protein>
    <submittedName>
        <fullName evidence="7">Uncharacterized protein</fullName>
    </submittedName>
</protein>
<evidence type="ECO:0000313" key="7">
    <source>
        <dbReference type="EMBL" id="PIP33691.1"/>
    </source>
</evidence>
<feature type="compositionally biased region" description="Basic and acidic residues" evidence="5">
    <location>
        <begin position="52"/>
        <end position="61"/>
    </location>
</feature>
<feature type="region of interest" description="Disordered" evidence="5">
    <location>
        <begin position="1"/>
        <end position="64"/>
    </location>
</feature>
<organism evidence="7 8">
    <name type="scientific">Candidatus Falkowbacteria bacterium CG23_combo_of_CG06-09_8_20_14_all_49_15</name>
    <dbReference type="NCBI Taxonomy" id="1974572"/>
    <lineage>
        <taxon>Bacteria</taxon>
        <taxon>Candidatus Falkowiibacteriota</taxon>
    </lineage>
</organism>
<reference evidence="7 8" key="1">
    <citation type="submission" date="2017-09" db="EMBL/GenBank/DDBJ databases">
        <title>Depth-based differentiation of microbial function through sediment-hosted aquifers and enrichment of novel symbionts in the deep terrestrial subsurface.</title>
        <authorList>
            <person name="Probst A.J."/>
            <person name="Ladd B."/>
            <person name="Jarett J.K."/>
            <person name="Geller-Mcgrath D.E."/>
            <person name="Sieber C.M."/>
            <person name="Emerson J.B."/>
            <person name="Anantharaman K."/>
            <person name="Thomas B.C."/>
            <person name="Malmstrom R."/>
            <person name="Stieglmeier M."/>
            <person name="Klingl A."/>
            <person name="Woyke T."/>
            <person name="Ryan C.M."/>
            <person name="Banfield J.F."/>
        </authorList>
    </citation>
    <scope>NUCLEOTIDE SEQUENCE [LARGE SCALE GENOMIC DNA]</scope>
    <source>
        <strain evidence="7">CG23_combo_of_CG06-09_8_20_14_all_49_15</strain>
    </source>
</reference>
<comment type="subcellular location">
    <subcellularLocation>
        <location evidence="1">Secreted</location>
    </subcellularLocation>
</comment>
<evidence type="ECO:0000256" key="3">
    <source>
        <dbReference type="ARBA" id="ARBA00022729"/>
    </source>
</evidence>
<dbReference type="InterPro" id="IPR028974">
    <property type="entry name" value="TSP_type-3_rpt"/>
</dbReference>
<comment type="caution">
    <text evidence="7">The sequence shown here is derived from an EMBL/GenBank/DDBJ whole genome shotgun (WGS) entry which is preliminary data.</text>
</comment>
<evidence type="ECO:0000256" key="4">
    <source>
        <dbReference type="ARBA" id="ARBA00022837"/>
    </source>
</evidence>
<keyword evidence="4" id="KW-0106">Calcium</keyword>
<keyword evidence="6" id="KW-1133">Transmembrane helix</keyword>
<evidence type="ECO:0000313" key="8">
    <source>
        <dbReference type="Proteomes" id="UP000230729"/>
    </source>
</evidence>
<dbReference type="Proteomes" id="UP000230729">
    <property type="component" value="Unassembled WGS sequence"/>
</dbReference>
<dbReference type="InterPro" id="IPR053180">
    <property type="entry name" value="Ca-binding_acidic-repeat"/>
</dbReference>
<evidence type="ECO:0000256" key="2">
    <source>
        <dbReference type="ARBA" id="ARBA00022525"/>
    </source>
</evidence>
<evidence type="ECO:0000256" key="6">
    <source>
        <dbReference type="SAM" id="Phobius"/>
    </source>
</evidence>
<dbReference type="InterPro" id="IPR059100">
    <property type="entry name" value="TSP3_bac"/>
</dbReference>
<keyword evidence="2" id="KW-0964">Secreted</keyword>
<dbReference type="PANTHER" id="PTHR37467:SF1">
    <property type="entry name" value="EXPORTED CALCIUM-BINDING GLYCOPROTEIN"/>
    <property type="match status" value="1"/>
</dbReference>
<evidence type="ECO:0000256" key="1">
    <source>
        <dbReference type="ARBA" id="ARBA00004613"/>
    </source>
</evidence>
<keyword evidence="3" id="KW-0732">Signal</keyword>
<dbReference type="Gene3D" id="4.10.1080.10">
    <property type="entry name" value="TSP type-3 repeat"/>
    <property type="match status" value="1"/>
</dbReference>
<feature type="region of interest" description="Disordered" evidence="5">
    <location>
        <begin position="169"/>
        <end position="249"/>
    </location>
</feature>
<keyword evidence="6" id="KW-0472">Membrane</keyword>
<feature type="compositionally biased region" description="Acidic residues" evidence="5">
    <location>
        <begin position="172"/>
        <end position="183"/>
    </location>
</feature>